<gene>
    <name evidence="7" type="ORF">TH63_11330</name>
</gene>
<accession>A0A0H4W6P8</accession>
<name>A0A0H4W6P8_9BACT</name>
<dbReference type="InterPro" id="IPR005171">
    <property type="entry name" value="Cyt_c_oxidase_su4_prok"/>
</dbReference>
<comment type="subcellular location">
    <subcellularLocation>
        <location evidence="1">Cell membrane</location>
        <topology evidence="1">Multi-pass membrane protein</topology>
    </subcellularLocation>
</comment>
<evidence type="ECO:0000313" key="8">
    <source>
        <dbReference type="Proteomes" id="UP000036458"/>
    </source>
</evidence>
<evidence type="ECO:0000256" key="5">
    <source>
        <dbReference type="ARBA" id="ARBA00023136"/>
    </source>
</evidence>
<dbReference type="OrthoDB" id="981917at2"/>
<feature type="transmembrane region" description="Helical" evidence="6">
    <location>
        <begin position="51"/>
        <end position="69"/>
    </location>
</feature>
<feature type="transmembrane region" description="Helical" evidence="6">
    <location>
        <begin position="24"/>
        <end position="45"/>
    </location>
</feature>
<keyword evidence="5 6" id="KW-0472">Membrane</keyword>
<dbReference type="STRING" id="1379910.TH63_11330"/>
<dbReference type="RefSeq" id="WP_048921033.1">
    <property type="nucleotide sequence ID" value="NZ_CP010777.1"/>
</dbReference>
<evidence type="ECO:0000313" key="7">
    <source>
        <dbReference type="EMBL" id="AKQ46086.1"/>
    </source>
</evidence>
<keyword evidence="2" id="KW-1003">Cell membrane</keyword>
<keyword evidence="8" id="KW-1185">Reference proteome</keyword>
<dbReference type="Pfam" id="PF03626">
    <property type="entry name" value="COX4_pro"/>
    <property type="match status" value="1"/>
</dbReference>
<evidence type="ECO:0000256" key="2">
    <source>
        <dbReference type="ARBA" id="ARBA00022475"/>
    </source>
</evidence>
<organism evidence="7 8">
    <name type="scientific">Rufibacter radiotolerans</name>
    <dbReference type="NCBI Taxonomy" id="1379910"/>
    <lineage>
        <taxon>Bacteria</taxon>
        <taxon>Pseudomonadati</taxon>
        <taxon>Bacteroidota</taxon>
        <taxon>Cytophagia</taxon>
        <taxon>Cytophagales</taxon>
        <taxon>Hymenobacteraceae</taxon>
        <taxon>Rufibacter</taxon>
    </lineage>
</organism>
<sequence>MASHSNHTENFGHAGEIPKAQTKVIWKTFFILCTLTAIEFAFAFMMDPGTLRNAIFIILTLFKAFYIVGEFMHLKHETKGLIWSVLIPTALLVWLLVALLVEGTFYGESVFNYFK</sequence>
<evidence type="ECO:0000256" key="6">
    <source>
        <dbReference type="SAM" id="Phobius"/>
    </source>
</evidence>
<dbReference type="EMBL" id="CP010777">
    <property type="protein sequence ID" value="AKQ46086.1"/>
    <property type="molecule type" value="Genomic_DNA"/>
</dbReference>
<proteinExistence type="predicted"/>
<dbReference type="GO" id="GO:0005886">
    <property type="term" value="C:plasma membrane"/>
    <property type="evidence" value="ECO:0007669"/>
    <property type="project" value="UniProtKB-SubCell"/>
</dbReference>
<reference evidence="7 8" key="1">
    <citation type="submission" date="2015-01" db="EMBL/GenBank/DDBJ databases">
        <title>Rufibacter sp./DG31D/ whole genome sequencing.</title>
        <authorList>
            <person name="Kim M.K."/>
            <person name="Srinivasan S."/>
            <person name="Lee J.-J."/>
        </authorList>
    </citation>
    <scope>NUCLEOTIDE SEQUENCE [LARGE SCALE GENOMIC DNA]</scope>
    <source>
        <strain evidence="7 8">DG31D</strain>
    </source>
</reference>
<evidence type="ECO:0000256" key="3">
    <source>
        <dbReference type="ARBA" id="ARBA00022692"/>
    </source>
</evidence>
<dbReference type="PATRIC" id="fig|1379910.4.peg.2452"/>
<evidence type="ECO:0000256" key="4">
    <source>
        <dbReference type="ARBA" id="ARBA00022989"/>
    </source>
</evidence>
<evidence type="ECO:0000256" key="1">
    <source>
        <dbReference type="ARBA" id="ARBA00004651"/>
    </source>
</evidence>
<feature type="transmembrane region" description="Helical" evidence="6">
    <location>
        <begin position="81"/>
        <end position="101"/>
    </location>
</feature>
<dbReference type="Proteomes" id="UP000036458">
    <property type="component" value="Chromosome"/>
</dbReference>
<keyword evidence="4 6" id="KW-1133">Transmembrane helix</keyword>
<keyword evidence="3 6" id="KW-0812">Transmembrane</keyword>
<dbReference type="AlphaFoldDB" id="A0A0H4W6P8"/>
<protein>
    <submittedName>
        <fullName evidence="7">Membrane protein</fullName>
    </submittedName>
</protein>
<dbReference type="KEGG" id="ruf:TH63_11330"/>